<evidence type="ECO:0008006" key="3">
    <source>
        <dbReference type="Google" id="ProtNLM"/>
    </source>
</evidence>
<organism evidence="1 2">
    <name type="scientific">Vibrio tritonius</name>
    <dbReference type="NCBI Taxonomy" id="1435069"/>
    <lineage>
        <taxon>Bacteria</taxon>
        <taxon>Pseudomonadati</taxon>
        <taxon>Pseudomonadota</taxon>
        <taxon>Gammaproteobacteria</taxon>
        <taxon>Vibrionales</taxon>
        <taxon>Vibrionaceae</taxon>
        <taxon>Vibrio</taxon>
    </lineage>
</organism>
<proteinExistence type="predicted"/>
<gene>
    <name evidence="1" type="ORF">LDJ79_20760</name>
</gene>
<name>A0ABS7YVS6_9VIBR</name>
<evidence type="ECO:0000313" key="1">
    <source>
        <dbReference type="EMBL" id="MCA2018559.1"/>
    </source>
</evidence>
<dbReference type="PROSITE" id="PS51257">
    <property type="entry name" value="PROKAR_LIPOPROTEIN"/>
    <property type="match status" value="1"/>
</dbReference>
<comment type="caution">
    <text evidence="1">The sequence shown here is derived from an EMBL/GenBank/DDBJ whole genome shotgun (WGS) entry which is preliminary data.</text>
</comment>
<keyword evidence="2" id="KW-1185">Reference proteome</keyword>
<protein>
    <recommendedName>
        <fullName evidence="3">Lipoprotein</fullName>
    </recommendedName>
</protein>
<sequence length="141" mass="14956">MKKSLITLTLLVALVGCDDASKAIDQAQSAANKAVDTLQQKADAFNVDNLDLAMFGSATQKAKEFAQSIESAVNTDLTSQEAIAAATDKISNSYHCLVETSSETTAKTLLDQVVSTIKDDQLLAIIDQGVEQAKTAKECVM</sequence>
<accession>A0ABS7YVS6</accession>
<dbReference type="EMBL" id="JAIWIU010000181">
    <property type="protein sequence ID" value="MCA2018559.1"/>
    <property type="molecule type" value="Genomic_DNA"/>
</dbReference>
<reference evidence="2" key="1">
    <citation type="submission" date="2023-07" db="EMBL/GenBank/DDBJ databases">
        <title>Molecular identification of indigenous halophilic bacteria isolated from red sea cost, biodegradation of synthetic dyes and assessment of degraded metabolite toxicity.</title>
        <authorList>
            <person name="Chaieb K."/>
            <person name="Altayb H.N."/>
        </authorList>
    </citation>
    <scope>NUCLEOTIDE SEQUENCE [LARGE SCALE GENOMIC DNA]</scope>
    <source>
        <strain evidence="2">K20</strain>
    </source>
</reference>
<evidence type="ECO:0000313" key="2">
    <source>
        <dbReference type="Proteomes" id="UP001199044"/>
    </source>
</evidence>
<dbReference type="RefSeq" id="WP_225251931.1">
    <property type="nucleotide sequence ID" value="NZ_JAIWIU010000181.1"/>
</dbReference>
<dbReference type="Proteomes" id="UP001199044">
    <property type="component" value="Unassembled WGS sequence"/>
</dbReference>